<protein>
    <submittedName>
        <fullName evidence="1">Uncharacterized protein</fullName>
    </submittedName>
</protein>
<dbReference type="GeneID" id="25269708"/>
<name>U6G7B0_EIMAC</name>
<reference evidence="1" key="2">
    <citation type="submission" date="2013-10" db="EMBL/GenBank/DDBJ databases">
        <authorList>
            <person name="Aslett M."/>
        </authorList>
    </citation>
    <scope>NUCLEOTIDE SEQUENCE</scope>
    <source>
        <strain evidence="1">Houghton</strain>
    </source>
</reference>
<dbReference type="RefSeq" id="XP_013253272.1">
    <property type="nucleotide sequence ID" value="XM_013397818.1"/>
</dbReference>
<accession>U6G7B0</accession>
<dbReference type="EMBL" id="HG670319">
    <property type="protein sequence ID" value="CDI76131.1"/>
    <property type="molecule type" value="Genomic_DNA"/>
</dbReference>
<dbReference type="VEuPathDB" id="ToxoDB:EAH_00016380"/>
<keyword evidence="2" id="KW-1185">Reference proteome</keyword>
<gene>
    <name evidence="1" type="ORF">EAH_00016380</name>
</gene>
<reference evidence="1" key="1">
    <citation type="submission" date="2013-10" db="EMBL/GenBank/DDBJ databases">
        <title>Genomic analysis of the causative agents of coccidiosis in chickens.</title>
        <authorList>
            <person name="Reid A.J."/>
            <person name="Blake D."/>
            <person name="Billington K."/>
            <person name="Browne H."/>
            <person name="Dunn M."/>
            <person name="Hung S."/>
            <person name="Kawahara F."/>
            <person name="Miranda-Saavedra D."/>
            <person name="Mourier T."/>
            <person name="Nagra H."/>
            <person name="Otto T.D."/>
            <person name="Rawlings N."/>
            <person name="Sanchez A."/>
            <person name="Sanders M."/>
            <person name="Subramaniam C."/>
            <person name="Tay Y."/>
            <person name="Dear P."/>
            <person name="Doerig C."/>
            <person name="Gruber A."/>
            <person name="Parkinson J."/>
            <person name="Shirley M."/>
            <person name="Wan K.L."/>
            <person name="Berriman M."/>
            <person name="Tomley F."/>
            <person name="Pain A."/>
        </authorList>
    </citation>
    <scope>NUCLEOTIDE SEQUENCE</scope>
    <source>
        <strain evidence="1">Houghton</strain>
    </source>
</reference>
<organism evidence="1 2">
    <name type="scientific">Eimeria acervulina</name>
    <name type="common">Coccidian parasite</name>
    <dbReference type="NCBI Taxonomy" id="5801"/>
    <lineage>
        <taxon>Eukaryota</taxon>
        <taxon>Sar</taxon>
        <taxon>Alveolata</taxon>
        <taxon>Apicomplexa</taxon>
        <taxon>Conoidasida</taxon>
        <taxon>Coccidia</taxon>
        <taxon>Eucoccidiorida</taxon>
        <taxon>Eimeriorina</taxon>
        <taxon>Eimeriidae</taxon>
        <taxon>Eimeria</taxon>
    </lineage>
</organism>
<dbReference type="OrthoDB" id="329815at2759"/>
<sequence length="216" mass="21825">MNEREIGCSGAAAAAAATAATATASDLRRRPDILLAGSPAAMLFAFLDTQEDFSGASQALAALPTVCKTQGLTESSSSSSSSSSTSAAGKAAAADVDCNLTGVDPECFLINLAGQVGKTWDTQLADESRAAEMIEKLLKSQGLTLQAAAAACAAAPLAVPLLTQFGSALPSAAEDSAVALRVWCEDPVLLQRCACDMSAPAAAAAEQQQQPELHPP</sequence>
<dbReference type="Proteomes" id="UP000018050">
    <property type="component" value="Unassembled WGS sequence"/>
</dbReference>
<evidence type="ECO:0000313" key="1">
    <source>
        <dbReference type="EMBL" id="CDI76131.1"/>
    </source>
</evidence>
<proteinExistence type="predicted"/>
<evidence type="ECO:0000313" key="2">
    <source>
        <dbReference type="Proteomes" id="UP000018050"/>
    </source>
</evidence>
<dbReference type="AlphaFoldDB" id="U6G7B0"/>